<dbReference type="EMBL" id="CM042015">
    <property type="protein sequence ID" value="KAI3709322.1"/>
    <property type="molecule type" value="Genomic_DNA"/>
</dbReference>
<gene>
    <name evidence="1" type="ORF">L2E82_39082</name>
</gene>
<reference evidence="2" key="1">
    <citation type="journal article" date="2022" name="Mol. Ecol. Resour.">
        <title>The genomes of chicory, endive, great burdock and yacon provide insights into Asteraceae palaeo-polyploidization history and plant inulin production.</title>
        <authorList>
            <person name="Fan W."/>
            <person name="Wang S."/>
            <person name="Wang H."/>
            <person name="Wang A."/>
            <person name="Jiang F."/>
            <person name="Liu H."/>
            <person name="Zhao H."/>
            <person name="Xu D."/>
            <person name="Zhang Y."/>
        </authorList>
    </citation>
    <scope>NUCLEOTIDE SEQUENCE [LARGE SCALE GENOMIC DNA]</scope>
    <source>
        <strain evidence="2">cv. Punajuju</strain>
    </source>
</reference>
<sequence length="153" mass="16076">MAVQRQTAASRSARPLRRLQHGVFDGVPMTMERRSLSKLAHTPNLRVSFGQVALGGFEGVGGTLVGGGHGGGVLGFGGGGHDGGGLGFGGGGQPFGVLVEVTRVKKRRFKRRRRVVLVKALEAILSDLVSYKCGSLVCMKICKVLLVFIDGNC</sequence>
<evidence type="ECO:0000313" key="1">
    <source>
        <dbReference type="EMBL" id="KAI3709322.1"/>
    </source>
</evidence>
<accession>A0ACB9AGN9</accession>
<keyword evidence="2" id="KW-1185">Reference proteome</keyword>
<protein>
    <submittedName>
        <fullName evidence="1">Uncharacterized protein</fullName>
    </submittedName>
</protein>
<organism evidence="1 2">
    <name type="scientific">Cichorium intybus</name>
    <name type="common">Chicory</name>
    <dbReference type="NCBI Taxonomy" id="13427"/>
    <lineage>
        <taxon>Eukaryota</taxon>
        <taxon>Viridiplantae</taxon>
        <taxon>Streptophyta</taxon>
        <taxon>Embryophyta</taxon>
        <taxon>Tracheophyta</taxon>
        <taxon>Spermatophyta</taxon>
        <taxon>Magnoliopsida</taxon>
        <taxon>eudicotyledons</taxon>
        <taxon>Gunneridae</taxon>
        <taxon>Pentapetalae</taxon>
        <taxon>asterids</taxon>
        <taxon>campanulids</taxon>
        <taxon>Asterales</taxon>
        <taxon>Asteraceae</taxon>
        <taxon>Cichorioideae</taxon>
        <taxon>Cichorieae</taxon>
        <taxon>Cichoriinae</taxon>
        <taxon>Cichorium</taxon>
    </lineage>
</organism>
<reference evidence="1 2" key="2">
    <citation type="journal article" date="2022" name="Mol. Ecol. Resour.">
        <title>The genomes of chicory, endive, great burdock and yacon provide insights into Asteraceae paleo-polyploidization history and plant inulin production.</title>
        <authorList>
            <person name="Fan W."/>
            <person name="Wang S."/>
            <person name="Wang H."/>
            <person name="Wang A."/>
            <person name="Jiang F."/>
            <person name="Liu H."/>
            <person name="Zhao H."/>
            <person name="Xu D."/>
            <person name="Zhang Y."/>
        </authorList>
    </citation>
    <scope>NUCLEOTIDE SEQUENCE [LARGE SCALE GENOMIC DNA]</scope>
    <source>
        <strain evidence="2">cv. Punajuju</strain>
        <tissue evidence="1">Leaves</tissue>
    </source>
</reference>
<comment type="caution">
    <text evidence="1">The sequence shown here is derived from an EMBL/GenBank/DDBJ whole genome shotgun (WGS) entry which is preliminary data.</text>
</comment>
<name>A0ACB9AGN9_CICIN</name>
<dbReference type="Proteomes" id="UP001055811">
    <property type="component" value="Linkage Group LG07"/>
</dbReference>
<proteinExistence type="predicted"/>
<evidence type="ECO:0000313" key="2">
    <source>
        <dbReference type="Proteomes" id="UP001055811"/>
    </source>
</evidence>